<dbReference type="Pfam" id="PF14023">
    <property type="entry name" value="Bestrophin-like"/>
    <property type="match status" value="1"/>
</dbReference>
<proteinExistence type="predicted"/>
<organism evidence="2 3">
    <name type="scientific">Candidatus Giovannonibacteria bacterium GW2011_GWA2_53_7</name>
    <dbReference type="NCBI Taxonomy" id="1618650"/>
    <lineage>
        <taxon>Bacteria</taxon>
        <taxon>Candidatus Giovannoniibacteriota</taxon>
    </lineage>
</organism>
<feature type="transmembrane region" description="Helical" evidence="1">
    <location>
        <begin position="30"/>
        <end position="49"/>
    </location>
</feature>
<evidence type="ECO:0000256" key="1">
    <source>
        <dbReference type="SAM" id="Phobius"/>
    </source>
</evidence>
<sequence>MFGVIAGMGAIFSAFYLAPLFVFSFDAPTILTMISLLFTIFVGFFFAAATSNYLRLQTLISTEDATLISLYNLSRQIDPQKTKAVAQAIDEYMIAVLDYPILTYAPFVRREMAAVVDAVDRITCTEAQDVAILQILQQTKISLFSLNSEAAITTKRVVSPSHWVIIFLLAGSIIFLLFGLRDGGIVSSLLLASITTVILLILRLLNDVDNNVFLGKQLAFKSPQTVFEFIGKRPYVPEVAFFLNPSLSLETPYRVGVYKNPGKSYQKRIKIVQQKR</sequence>
<protein>
    <submittedName>
        <fullName evidence="2">Uncharacterized protein</fullName>
    </submittedName>
</protein>
<dbReference type="Proteomes" id="UP000034290">
    <property type="component" value="Unassembled WGS sequence"/>
</dbReference>
<comment type="caution">
    <text evidence="2">The sequence shown here is derived from an EMBL/GenBank/DDBJ whole genome shotgun (WGS) entry which is preliminary data.</text>
</comment>
<reference evidence="2 3" key="1">
    <citation type="journal article" date="2015" name="Nature">
        <title>rRNA introns, odd ribosomes, and small enigmatic genomes across a large radiation of phyla.</title>
        <authorList>
            <person name="Brown C.T."/>
            <person name="Hug L.A."/>
            <person name="Thomas B.C."/>
            <person name="Sharon I."/>
            <person name="Castelle C.J."/>
            <person name="Singh A."/>
            <person name="Wilkins M.J."/>
            <person name="Williams K.H."/>
            <person name="Banfield J.F."/>
        </authorList>
    </citation>
    <scope>NUCLEOTIDE SEQUENCE [LARGE SCALE GENOMIC DNA]</scope>
</reference>
<dbReference type="EMBL" id="LCRM01000019">
    <property type="protein sequence ID" value="KKW36644.1"/>
    <property type="molecule type" value="Genomic_DNA"/>
</dbReference>
<keyword evidence="1" id="KW-0812">Transmembrane</keyword>
<feature type="transmembrane region" description="Helical" evidence="1">
    <location>
        <begin position="186"/>
        <end position="205"/>
    </location>
</feature>
<accession>A0A0G2AUW2</accession>
<keyword evidence="1" id="KW-0472">Membrane</keyword>
<keyword evidence="1" id="KW-1133">Transmembrane helix</keyword>
<evidence type="ECO:0000313" key="3">
    <source>
        <dbReference type="Proteomes" id="UP000034290"/>
    </source>
</evidence>
<feature type="transmembrane region" description="Helical" evidence="1">
    <location>
        <begin position="5"/>
        <end position="24"/>
    </location>
</feature>
<evidence type="ECO:0000313" key="2">
    <source>
        <dbReference type="EMBL" id="KKW36644.1"/>
    </source>
</evidence>
<name>A0A0G2AUW2_9BACT</name>
<dbReference type="AlphaFoldDB" id="A0A0G2AUW2"/>
<dbReference type="InterPro" id="IPR025333">
    <property type="entry name" value="DUF4239"/>
</dbReference>
<feature type="transmembrane region" description="Helical" evidence="1">
    <location>
        <begin position="163"/>
        <end position="180"/>
    </location>
</feature>
<gene>
    <name evidence="2" type="ORF">UY81_C0019G0005</name>
</gene>